<evidence type="ECO:0000313" key="4">
    <source>
        <dbReference type="Proteomes" id="UP000751614"/>
    </source>
</evidence>
<evidence type="ECO:0000259" key="2">
    <source>
        <dbReference type="Pfam" id="PF19051"/>
    </source>
</evidence>
<keyword evidence="4" id="KW-1185">Reference proteome</keyword>
<evidence type="ECO:0000259" key="1">
    <source>
        <dbReference type="Pfam" id="PF01408"/>
    </source>
</evidence>
<dbReference type="InterPro" id="IPR043906">
    <property type="entry name" value="Gfo/Idh/MocA_OxRdtase_bact_C"/>
</dbReference>
<organism evidence="3 4">
    <name type="scientific">Flagellimonas algicola</name>
    <dbReference type="NCBI Taxonomy" id="2583815"/>
    <lineage>
        <taxon>Bacteria</taxon>
        <taxon>Pseudomonadati</taxon>
        <taxon>Bacteroidota</taxon>
        <taxon>Flavobacteriia</taxon>
        <taxon>Flavobacteriales</taxon>
        <taxon>Flavobacteriaceae</taxon>
        <taxon>Flagellimonas</taxon>
    </lineage>
</organism>
<sequence>MKTSRRSFVKKSSSAAAAAFLLPNFSIGKPGVSANSKLNIALIGAGGIAAQAYKGFENENIVALCDIDSRQFPAHMAGTPAFNDFRVMLDKMGKDIDAVCVNTPDHTHFVATMDAMQRGKHVFTQKPLTHNIWQARTLKKAKDRYKVVTNMGNQGHTYDGIRAMREWYEADMFGQVREVHMGHPGPKFESKYFARPSQIPPKKQRVPKEVNWKLWLGPNKKTNYNEIYHPLSWRGFYEFGLGQLGDWFCHIGDGPVWILDLYEPTVVECVERGPSMEGMLPDYSVVRWDFPVRGNKAPCSMYWYDGIANGGPSLKQPEEWDMEERKSGSFWYGDKQNAFLDERSNNPRLATRKSDEIFKENVIIKEKYPRVEMGPHKEWVNAIKNGGPEPGSNFDYAAPMTEVALIGVLAQRFGGKIEWDAKNMRITNRPELNAYIKEPVRRGWEYGEDLW</sequence>
<feature type="domain" description="Gfo/Idh/MocA-like oxidoreductase N-terminal" evidence="1">
    <location>
        <begin position="38"/>
        <end position="149"/>
    </location>
</feature>
<dbReference type="RefSeq" id="WP_138834721.1">
    <property type="nucleotide sequence ID" value="NZ_VCNI01000001.1"/>
</dbReference>
<feature type="domain" description="Gfo/Idh/MocA-like oxidoreductase bacterial type C-terminal" evidence="2">
    <location>
        <begin position="201"/>
        <end position="259"/>
    </location>
</feature>
<dbReference type="PROSITE" id="PS51318">
    <property type="entry name" value="TAT"/>
    <property type="match status" value="1"/>
</dbReference>
<dbReference type="InterPro" id="IPR050463">
    <property type="entry name" value="Gfo/Idh/MocA_oxidrdct_glycsds"/>
</dbReference>
<evidence type="ECO:0000313" key="3">
    <source>
        <dbReference type="EMBL" id="TMU57337.1"/>
    </source>
</evidence>
<dbReference type="Pfam" id="PF01408">
    <property type="entry name" value="GFO_IDH_MocA"/>
    <property type="match status" value="1"/>
</dbReference>
<dbReference type="PANTHER" id="PTHR43818:SF10">
    <property type="entry name" value="NADH-DEPENDENT DEHYDROGENASE-RELATED"/>
    <property type="match status" value="1"/>
</dbReference>
<protein>
    <submittedName>
        <fullName evidence="3">Gfo/Idh/MocA family oxidoreductase</fullName>
    </submittedName>
</protein>
<gene>
    <name evidence="3" type="ORF">FGG15_07275</name>
</gene>
<dbReference type="Gene3D" id="3.30.360.10">
    <property type="entry name" value="Dihydrodipicolinate Reductase, domain 2"/>
    <property type="match status" value="1"/>
</dbReference>
<dbReference type="SUPFAM" id="SSF55347">
    <property type="entry name" value="Glyceraldehyde-3-phosphate dehydrogenase-like, C-terminal domain"/>
    <property type="match status" value="1"/>
</dbReference>
<dbReference type="EMBL" id="VCNI01000001">
    <property type="protein sequence ID" value="TMU57337.1"/>
    <property type="molecule type" value="Genomic_DNA"/>
</dbReference>
<comment type="caution">
    <text evidence="3">The sequence shown here is derived from an EMBL/GenBank/DDBJ whole genome shotgun (WGS) entry which is preliminary data.</text>
</comment>
<dbReference type="NCBIfam" id="TIGR01409">
    <property type="entry name" value="TAT_signal_seq"/>
    <property type="match status" value="1"/>
</dbReference>
<dbReference type="SUPFAM" id="SSF51735">
    <property type="entry name" value="NAD(P)-binding Rossmann-fold domains"/>
    <property type="match status" value="1"/>
</dbReference>
<dbReference type="Pfam" id="PF19051">
    <property type="entry name" value="GFO_IDH_MocA_C2"/>
    <property type="match status" value="1"/>
</dbReference>
<dbReference type="InterPro" id="IPR006311">
    <property type="entry name" value="TAT_signal"/>
</dbReference>
<name>A0ABY2WRJ6_9FLAO</name>
<reference evidence="3 4" key="1">
    <citation type="submission" date="2019-05" db="EMBL/GenBank/DDBJ databases">
        <title>Flagellimonas sp. AsT0115, sp. nov., isolated from a marine red algae, Asparagopsis taxiformis.</title>
        <authorList>
            <person name="Kim J."/>
            <person name="Jeong S.E."/>
            <person name="Jeon C.O."/>
        </authorList>
    </citation>
    <scope>NUCLEOTIDE SEQUENCE [LARGE SCALE GENOMIC DNA]</scope>
    <source>
        <strain evidence="3 4">AsT0115</strain>
    </source>
</reference>
<dbReference type="Gene3D" id="3.40.50.720">
    <property type="entry name" value="NAD(P)-binding Rossmann-like Domain"/>
    <property type="match status" value="1"/>
</dbReference>
<dbReference type="InterPro" id="IPR000683">
    <property type="entry name" value="Gfo/Idh/MocA-like_OxRdtase_N"/>
</dbReference>
<proteinExistence type="predicted"/>
<accession>A0ABY2WRJ6</accession>
<dbReference type="InterPro" id="IPR019546">
    <property type="entry name" value="TAT_signal_bac_arc"/>
</dbReference>
<dbReference type="PANTHER" id="PTHR43818">
    <property type="entry name" value="BCDNA.GH03377"/>
    <property type="match status" value="1"/>
</dbReference>
<dbReference type="Proteomes" id="UP000751614">
    <property type="component" value="Unassembled WGS sequence"/>
</dbReference>
<dbReference type="InterPro" id="IPR036291">
    <property type="entry name" value="NAD(P)-bd_dom_sf"/>
</dbReference>